<name>A0A377KB50_ECOLX</name>
<organism evidence="1 2">
    <name type="scientific">Escherichia coli</name>
    <dbReference type="NCBI Taxonomy" id="562"/>
    <lineage>
        <taxon>Bacteria</taxon>
        <taxon>Pseudomonadati</taxon>
        <taxon>Pseudomonadota</taxon>
        <taxon>Gammaproteobacteria</taxon>
        <taxon>Enterobacterales</taxon>
        <taxon>Enterobacteriaceae</taxon>
        <taxon>Escherichia</taxon>
    </lineage>
</organism>
<proteinExistence type="predicted"/>
<gene>
    <name evidence="1" type="ORF">NCTC9075_05066</name>
</gene>
<dbReference type="EMBL" id="UGEM01000004">
    <property type="protein sequence ID" value="STP21607.1"/>
    <property type="molecule type" value="Genomic_DNA"/>
</dbReference>
<sequence>MFAAALHAYAKGFAFQLIAILNQRFLENIVHVGKRHVFDFENMVDTRNTGQGVANSQTLVFIFCANFDVIPVADDSERLIIVL</sequence>
<evidence type="ECO:0000313" key="1">
    <source>
        <dbReference type="EMBL" id="STP21607.1"/>
    </source>
</evidence>
<reference evidence="1 2" key="1">
    <citation type="submission" date="2018-06" db="EMBL/GenBank/DDBJ databases">
        <authorList>
            <consortium name="Pathogen Informatics"/>
            <person name="Doyle S."/>
        </authorList>
    </citation>
    <scope>NUCLEOTIDE SEQUENCE [LARGE SCALE GENOMIC DNA]</scope>
    <source>
        <strain evidence="1 2">NCTC9075</strain>
    </source>
</reference>
<dbReference type="AlphaFoldDB" id="A0A377KB50"/>
<dbReference type="Proteomes" id="UP000254181">
    <property type="component" value="Unassembled WGS sequence"/>
</dbReference>
<accession>A0A377KB50</accession>
<evidence type="ECO:0000313" key="2">
    <source>
        <dbReference type="Proteomes" id="UP000254181"/>
    </source>
</evidence>
<protein>
    <submittedName>
        <fullName evidence="1">Uncharacterized protein</fullName>
    </submittedName>
</protein>